<organism evidence="6 7">
    <name type="scientific">Alistipes communis</name>
    <dbReference type="NCBI Taxonomy" id="2585118"/>
    <lineage>
        <taxon>Bacteria</taxon>
        <taxon>Pseudomonadati</taxon>
        <taxon>Bacteroidota</taxon>
        <taxon>Bacteroidia</taxon>
        <taxon>Bacteroidales</taxon>
        <taxon>Rikenellaceae</taxon>
        <taxon>Alistipes</taxon>
    </lineage>
</organism>
<evidence type="ECO:0000256" key="1">
    <source>
        <dbReference type="ARBA" id="ARBA00023015"/>
    </source>
</evidence>
<dbReference type="EMBL" id="AP019735">
    <property type="protein sequence ID" value="BBL04782.1"/>
    <property type="molecule type" value="Genomic_DNA"/>
</dbReference>
<dbReference type="KEGG" id="acou:A5CBH24_20950"/>
<evidence type="ECO:0000256" key="3">
    <source>
        <dbReference type="ARBA" id="ARBA00023163"/>
    </source>
</evidence>
<evidence type="ECO:0000259" key="5">
    <source>
        <dbReference type="PROSITE" id="PS50977"/>
    </source>
</evidence>
<protein>
    <submittedName>
        <fullName evidence="6">TetR family transcriptional regulator</fullName>
    </submittedName>
</protein>
<dbReference type="Gene3D" id="1.10.357.10">
    <property type="entry name" value="Tetracycline Repressor, domain 2"/>
    <property type="match status" value="1"/>
</dbReference>
<proteinExistence type="predicted"/>
<feature type="DNA-binding region" description="H-T-H motif" evidence="4">
    <location>
        <begin position="25"/>
        <end position="44"/>
    </location>
</feature>
<dbReference type="SUPFAM" id="SSF46689">
    <property type="entry name" value="Homeodomain-like"/>
    <property type="match status" value="1"/>
</dbReference>
<dbReference type="PANTHER" id="PTHR47506:SF6">
    <property type="entry name" value="HTH-TYPE TRANSCRIPTIONAL REPRESSOR NEMR"/>
    <property type="match status" value="1"/>
</dbReference>
<dbReference type="InterPro" id="IPR009057">
    <property type="entry name" value="Homeodomain-like_sf"/>
</dbReference>
<dbReference type="GO" id="GO:0003677">
    <property type="term" value="F:DNA binding"/>
    <property type="evidence" value="ECO:0007669"/>
    <property type="project" value="UniProtKB-UniRule"/>
</dbReference>
<evidence type="ECO:0000313" key="6">
    <source>
        <dbReference type="EMBL" id="BBL04782.1"/>
    </source>
</evidence>
<dbReference type="InterPro" id="IPR036271">
    <property type="entry name" value="Tet_transcr_reg_TetR-rel_C_sf"/>
</dbReference>
<dbReference type="Pfam" id="PF00440">
    <property type="entry name" value="TetR_N"/>
    <property type="match status" value="1"/>
</dbReference>
<dbReference type="PROSITE" id="PS50977">
    <property type="entry name" value="HTH_TETR_2"/>
    <property type="match status" value="1"/>
</dbReference>
<dbReference type="RefSeq" id="WP_141413129.1">
    <property type="nucleotide sequence ID" value="NZ_AP019735.1"/>
</dbReference>
<gene>
    <name evidence="6" type="ORF">A5CBH24_20950</name>
</gene>
<evidence type="ECO:0000313" key="7">
    <source>
        <dbReference type="Proteomes" id="UP000318946"/>
    </source>
</evidence>
<keyword evidence="3" id="KW-0804">Transcription</keyword>
<dbReference type="InterPro" id="IPR001647">
    <property type="entry name" value="HTH_TetR"/>
</dbReference>
<dbReference type="Proteomes" id="UP000318946">
    <property type="component" value="Chromosome"/>
</dbReference>
<name>A0A4Y1WVB4_9BACT</name>
<dbReference type="AlphaFoldDB" id="A0A4Y1WVB4"/>
<keyword evidence="1" id="KW-0805">Transcription regulation</keyword>
<dbReference type="OrthoDB" id="1092847at2"/>
<evidence type="ECO:0000256" key="2">
    <source>
        <dbReference type="ARBA" id="ARBA00023125"/>
    </source>
</evidence>
<sequence length="204" mass="23921">MKTNREEILQNALQLFMSKNYEGVSLQMIAHSVGLTKTGIFNYYPTKLDLFIAVADRYLFHLQDPENKFAPSDGSLRDFIDKYVEGVERTMSEIVRLGNIQREKMPGELANAGYFHLFQQVLFYYPDGKHKLHEWMEKEFRLWCDVIGRSVEHGELREEIDVQETAALFRQVFIGLSYQMSFSDGLDVGILRKRFLYIYGLLKR</sequence>
<dbReference type="GeneID" id="78342813"/>
<keyword evidence="7" id="KW-1185">Reference proteome</keyword>
<keyword evidence="2 4" id="KW-0238">DNA-binding</keyword>
<dbReference type="PANTHER" id="PTHR47506">
    <property type="entry name" value="TRANSCRIPTIONAL REGULATORY PROTEIN"/>
    <property type="match status" value="1"/>
</dbReference>
<evidence type="ECO:0000256" key="4">
    <source>
        <dbReference type="PROSITE-ProRule" id="PRU00335"/>
    </source>
</evidence>
<accession>A0A4Y1WVB4</accession>
<feature type="domain" description="HTH tetR-type" evidence="5">
    <location>
        <begin position="2"/>
        <end position="62"/>
    </location>
</feature>
<dbReference type="SUPFAM" id="SSF48498">
    <property type="entry name" value="Tetracyclin repressor-like, C-terminal domain"/>
    <property type="match status" value="1"/>
</dbReference>
<reference evidence="7" key="1">
    <citation type="submission" date="2019-06" db="EMBL/GenBank/DDBJ databases">
        <title>Alistipes onderdonkii subsp. vulgaris subsp. nov., Alistipes dispar sp. nov. and Alistipes communis sp. nov., isolated from human faeces, and creation of Alistipes onderdonkii subsp. onderdonkii subsp. nov.</title>
        <authorList>
            <person name="Sakamoto M."/>
            <person name="Ikeyama N."/>
            <person name="Ogata Y."/>
            <person name="Suda W."/>
            <person name="Iino T."/>
            <person name="Hattori M."/>
            <person name="Ohkuma M."/>
        </authorList>
    </citation>
    <scope>NUCLEOTIDE SEQUENCE [LARGE SCALE GENOMIC DNA]</scope>
    <source>
        <strain evidence="7">5CBH24</strain>
    </source>
</reference>